<dbReference type="STRING" id="1003.SAMN04488541_1003138"/>
<dbReference type="InterPro" id="IPR046612">
    <property type="entry name" value="DUF6671"/>
</dbReference>
<feature type="domain" description="DUF6671" evidence="1">
    <location>
        <begin position="64"/>
        <end position="278"/>
    </location>
</feature>
<protein>
    <recommendedName>
        <fullName evidence="1">DUF6671 domain-containing protein</fullName>
    </recommendedName>
</protein>
<evidence type="ECO:0000313" key="2">
    <source>
        <dbReference type="EMBL" id="SFE59026.1"/>
    </source>
</evidence>
<reference evidence="2 3" key="1">
    <citation type="submission" date="2016-10" db="EMBL/GenBank/DDBJ databases">
        <authorList>
            <person name="de Groot N.N."/>
        </authorList>
    </citation>
    <scope>NUCLEOTIDE SEQUENCE [LARGE SCALE GENOMIC DNA]</scope>
    <source>
        <strain>GEY</strain>
        <strain evidence="3">DSM 9560</strain>
    </source>
</reference>
<dbReference type="Pfam" id="PF20376">
    <property type="entry name" value="DUF6671"/>
    <property type="match status" value="1"/>
</dbReference>
<organism evidence="2 3">
    <name type="scientific">Thermoflexibacter ruber</name>
    <dbReference type="NCBI Taxonomy" id="1003"/>
    <lineage>
        <taxon>Bacteria</taxon>
        <taxon>Pseudomonadati</taxon>
        <taxon>Bacteroidota</taxon>
        <taxon>Cytophagia</taxon>
        <taxon>Cytophagales</taxon>
        <taxon>Thermoflexibacteraceae</taxon>
        <taxon>Thermoflexibacter</taxon>
    </lineage>
</organism>
<proteinExistence type="predicted"/>
<dbReference type="AlphaFoldDB" id="A0A1I2BS87"/>
<dbReference type="EMBL" id="FONY01000003">
    <property type="protein sequence ID" value="SFE59026.1"/>
    <property type="molecule type" value="Genomic_DNA"/>
</dbReference>
<accession>A0A1I2BS87</accession>
<evidence type="ECO:0000259" key="1">
    <source>
        <dbReference type="Pfam" id="PF20376"/>
    </source>
</evidence>
<dbReference type="Proteomes" id="UP000199513">
    <property type="component" value="Unassembled WGS sequence"/>
</dbReference>
<keyword evidence="3" id="KW-1185">Reference proteome</keyword>
<gene>
    <name evidence="2" type="ORF">SAMN04488541_1003138</name>
</gene>
<dbReference type="OrthoDB" id="9793837at2"/>
<dbReference type="RefSeq" id="WP_091539604.1">
    <property type="nucleotide sequence ID" value="NZ_FONY01000003.1"/>
</dbReference>
<sequence>MHPLQHQQALIATMHQKEKIIAPLLEKAFDLRCFTLQNFDTDQFGTFSGEIDRPASQLETLRMKCLHGLAQAIENVHIGLASEGAFGSHPLMPFVPANIEMVMLIDTQNQLEIVGQAISTETNFAHANLASWEEVEKFALQAGFPTHALIIKSSQQIFKGIDEKIILQDIADEVLKKEKSLYIETDMRAMHNPTRRKVIAQATEDLIKKLNSPCPQCGTLGFYQTEVRLGLPCAYCSLPTQKILASIWQCGKCSFVQEHLYPEGIQEAEPMYCSFCNP</sequence>
<name>A0A1I2BS87_9BACT</name>
<evidence type="ECO:0000313" key="3">
    <source>
        <dbReference type="Proteomes" id="UP000199513"/>
    </source>
</evidence>